<dbReference type="AlphaFoldDB" id="A0A085MUB4"/>
<sequence>MYNMDVLQNIGLRQRTVLVPSSATLRSPRMSLIWLMTEEEQFCNVWKNWPYTFSQSDYHETSILSKCNFSQLLLESMQFFKQFCKDSFSQCVSKAVSSIKSHDISTFSCLIYEISMFCQCVDTKNRTLETMDRLG</sequence>
<reference evidence="1" key="1">
    <citation type="journal article" date="2014" name="Nat. Genet.">
        <title>Genome and transcriptome of the porcine whipworm Trichuris suis.</title>
        <authorList>
            <person name="Jex A.R."/>
            <person name="Nejsum P."/>
            <person name="Schwarz E.M."/>
            <person name="Hu L."/>
            <person name="Young N.D."/>
            <person name="Hall R.S."/>
            <person name="Korhonen P.K."/>
            <person name="Liao S."/>
            <person name="Thamsborg S."/>
            <person name="Xia J."/>
            <person name="Xu P."/>
            <person name="Wang S."/>
            <person name="Scheerlinck J.P."/>
            <person name="Hofmann A."/>
            <person name="Sternberg P.W."/>
            <person name="Wang J."/>
            <person name="Gasser R.B."/>
        </authorList>
    </citation>
    <scope>NUCLEOTIDE SEQUENCE [LARGE SCALE GENOMIC DNA]</scope>
    <source>
        <strain evidence="1">DCEP-RM93F</strain>
    </source>
</reference>
<protein>
    <submittedName>
        <fullName evidence="1">Uncharacterized protein</fullName>
    </submittedName>
</protein>
<name>A0A085MUB4_9BILA</name>
<gene>
    <name evidence="1" type="ORF">M514_26999</name>
</gene>
<accession>A0A085MUB4</accession>
<evidence type="ECO:0000313" key="1">
    <source>
        <dbReference type="EMBL" id="KFD60810.1"/>
    </source>
</evidence>
<proteinExistence type="predicted"/>
<organism evidence="1">
    <name type="scientific">Trichuris suis</name>
    <name type="common">pig whipworm</name>
    <dbReference type="NCBI Taxonomy" id="68888"/>
    <lineage>
        <taxon>Eukaryota</taxon>
        <taxon>Metazoa</taxon>
        <taxon>Ecdysozoa</taxon>
        <taxon>Nematoda</taxon>
        <taxon>Enoplea</taxon>
        <taxon>Dorylaimia</taxon>
        <taxon>Trichinellida</taxon>
        <taxon>Trichuridae</taxon>
        <taxon>Trichuris</taxon>
    </lineage>
</organism>
<dbReference type="Proteomes" id="UP000030758">
    <property type="component" value="Unassembled WGS sequence"/>
</dbReference>
<dbReference type="EMBL" id="KL367646">
    <property type="protein sequence ID" value="KFD60810.1"/>
    <property type="molecule type" value="Genomic_DNA"/>
</dbReference>